<dbReference type="GO" id="GO:0005694">
    <property type="term" value="C:chromosome"/>
    <property type="evidence" value="ECO:0007669"/>
    <property type="project" value="UniProtKB-SubCell"/>
</dbReference>
<feature type="region of interest" description="Disordered" evidence="9">
    <location>
        <begin position="1"/>
        <end position="24"/>
    </location>
</feature>
<keyword evidence="6" id="KW-0949">S-adenosyl-L-methionine</keyword>
<evidence type="ECO:0000256" key="1">
    <source>
        <dbReference type="ARBA" id="ARBA00004123"/>
    </source>
</evidence>
<evidence type="ECO:0000256" key="8">
    <source>
        <dbReference type="ARBA" id="ARBA00023242"/>
    </source>
</evidence>
<keyword evidence="4" id="KW-0489">Methyltransferase</keyword>
<evidence type="ECO:0000256" key="7">
    <source>
        <dbReference type="ARBA" id="ARBA00022853"/>
    </source>
</evidence>
<reference evidence="11 12" key="1">
    <citation type="journal article" date="2019" name="Nat. Ecol. Evol.">
        <title>Megaphylogeny resolves global patterns of mushroom evolution.</title>
        <authorList>
            <person name="Varga T."/>
            <person name="Krizsan K."/>
            <person name="Foldi C."/>
            <person name="Dima B."/>
            <person name="Sanchez-Garcia M."/>
            <person name="Sanchez-Ramirez S."/>
            <person name="Szollosi G.J."/>
            <person name="Szarkandi J.G."/>
            <person name="Papp V."/>
            <person name="Albert L."/>
            <person name="Andreopoulos W."/>
            <person name="Angelini C."/>
            <person name="Antonin V."/>
            <person name="Barry K.W."/>
            <person name="Bougher N.L."/>
            <person name="Buchanan P."/>
            <person name="Buyck B."/>
            <person name="Bense V."/>
            <person name="Catcheside P."/>
            <person name="Chovatia M."/>
            <person name="Cooper J."/>
            <person name="Damon W."/>
            <person name="Desjardin D."/>
            <person name="Finy P."/>
            <person name="Geml J."/>
            <person name="Haridas S."/>
            <person name="Hughes K."/>
            <person name="Justo A."/>
            <person name="Karasinski D."/>
            <person name="Kautmanova I."/>
            <person name="Kiss B."/>
            <person name="Kocsube S."/>
            <person name="Kotiranta H."/>
            <person name="LaButti K.M."/>
            <person name="Lechner B.E."/>
            <person name="Liimatainen K."/>
            <person name="Lipzen A."/>
            <person name="Lukacs Z."/>
            <person name="Mihaltcheva S."/>
            <person name="Morgado L.N."/>
            <person name="Niskanen T."/>
            <person name="Noordeloos M.E."/>
            <person name="Ohm R.A."/>
            <person name="Ortiz-Santana B."/>
            <person name="Ovrebo C."/>
            <person name="Racz N."/>
            <person name="Riley R."/>
            <person name="Savchenko A."/>
            <person name="Shiryaev A."/>
            <person name="Soop K."/>
            <person name="Spirin V."/>
            <person name="Szebenyi C."/>
            <person name="Tomsovsky M."/>
            <person name="Tulloss R.E."/>
            <person name="Uehling J."/>
            <person name="Grigoriev I.V."/>
            <person name="Vagvolgyi C."/>
            <person name="Papp T."/>
            <person name="Martin F.M."/>
            <person name="Miettinen O."/>
            <person name="Hibbett D.S."/>
            <person name="Nagy L.G."/>
        </authorList>
    </citation>
    <scope>NUCLEOTIDE SEQUENCE [LARGE SCALE GENOMIC DNA]</scope>
    <source>
        <strain evidence="11 12">CBS 309.79</strain>
    </source>
</reference>
<feature type="compositionally biased region" description="Basic and acidic residues" evidence="9">
    <location>
        <begin position="725"/>
        <end position="735"/>
    </location>
</feature>
<feature type="domain" description="SET" evidence="10">
    <location>
        <begin position="138"/>
        <end position="260"/>
    </location>
</feature>
<dbReference type="Pfam" id="PF00856">
    <property type="entry name" value="SET"/>
    <property type="match status" value="1"/>
</dbReference>
<evidence type="ECO:0000256" key="9">
    <source>
        <dbReference type="SAM" id="MobiDB-lite"/>
    </source>
</evidence>
<keyword evidence="12" id="KW-1185">Reference proteome</keyword>
<dbReference type="AlphaFoldDB" id="A0A5C3QM18"/>
<dbReference type="PANTHER" id="PTHR12977">
    <property type="entry name" value="SUPPRESSOR OF VARIEGATION 4-20-RELATED"/>
    <property type="match status" value="1"/>
</dbReference>
<comment type="subcellular location">
    <subcellularLocation>
        <location evidence="2">Chromosome</location>
    </subcellularLocation>
    <subcellularLocation>
        <location evidence="1">Nucleus</location>
    </subcellularLocation>
</comment>
<dbReference type="SMART" id="SM00317">
    <property type="entry name" value="SET"/>
    <property type="match status" value="1"/>
</dbReference>
<feature type="compositionally biased region" description="Acidic residues" evidence="9">
    <location>
        <begin position="337"/>
        <end position="347"/>
    </location>
</feature>
<feature type="compositionally biased region" description="Low complexity" evidence="9">
    <location>
        <begin position="767"/>
        <end position="783"/>
    </location>
</feature>
<dbReference type="GO" id="GO:0042799">
    <property type="term" value="F:histone H4K20 methyltransferase activity"/>
    <property type="evidence" value="ECO:0007669"/>
    <property type="project" value="UniProtKB-ARBA"/>
</dbReference>
<name>A0A5C3QM18_9AGAR</name>
<dbReference type="PANTHER" id="PTHR12977:SF4">
    <property type="entry name" value="HISTONE-LYSINE N-METHYLTRANSFERASE KMT5B"/>
    <property type="match status" value="1"/>
</dbReference>
<evidence type="ECO:0000256" key="3">
    <source>
        <dbReference type="ARBA" id="ARBA00022454"/>
    </source>
</evidence>
<sequence>MVKGSASSSTNNSGRSSNAPHFWRPTKMMNMRDLSRDDDFLSHLLVEKLGTGAVPLIVHRMDSSRRLPKTDAHDLLRIVQRLVVNSSKSPIQHVIRQAVDELIQLAAIRYYIRDYTQQQINAFATHASRYCELYHPSGLIEIAHTSRYAHRTGKSELCILATRKLAPGTVITELKGSMADLSEDECRELKRTDLRSCDIRRDFSVIHSKSMKKDHLFLGPARFVNHDCGHNCELFRTGRYITFRVIKPINIGEEITAHYGNGYFGRNNRHCLCASCEKAGKGGYLPTYEQDVAAELSGSDSDSDVSSDEEVVPVPTVLSGPNERRTRRKTYPIVQEVESDDSEDEAASDLVDIKQITPPIDGEVELESSQRSTPVPTLLPTGLTRASPLLAQTLSPRRSSRLSSRADHEPFPESQAGSSKEKPVLQSQSSSTNKAKDKSAVGKKEPESRGRRGGGLPEESAVTKVVAMGKDGKPLPICVTCEKVLPVISIDSKVVWGVFDGSARGKSKEVDLYCPRCMRHYAIYRQHWPSRVCAPGTTALEPSPPPSQSTSSLSNRRVLPTLQKKLTDAARVREPVTSDDEEPPPKRRRVTSKPPAPEASASICVASRASAPSLPRKNPVDPKTGKPKRGRPRNQPEETTESLAVNVKIEDEDIPGSIDVKSQDLQNQPREGNGRFGKKEARSDGGQHSQPALSRFERAAERERRKEQTEPNGSFSKRTRASLGSEHDTNGELSKRFRPLLTSREGYRFGLELRPNPQALSQKTWRSHASTSSSTPSTSKTSASPLIVGADINLLHVEELSTEQHKEFLLVKPSPLAFARRRWSSSSMNAVGEFDSQAMTTTGINRTVLDITTSSKRTESIFSALSKTYPLPVFDGHQPWVSDLLGSMPLSGVKTVTASEPHTRPSTPAKEQNRGSRVSTIVTASPSVVLSEAWAD</sequence>
<keyword evidence="8" id="KW-0539">Nucleus</keyword>
<evidence type="ECO:0000256" key="2">
    <source>
        <dbReference type="ARBA" id="ARBA00004286"/>
    </source>
</evidence>
<dbReference type="OrthoDB" id="6627536at2759"/>
<dbReference type="SUPFAM" id="SSF82199">
    <property type="entry name" value="SET domain"/>
    <property type="match status" value="1"/>
</dbReference>
<feature type="region of interest" description="Disordered" evidence="9">
    <location>
        <begin position="752"/>
        <end position="783"/>
    </location>
</feature>
<dbReference type="InterPro" id="IPR041938">
    <property type="entry name" value="Hist-Lys_N-MTase_N"/>
</dbReference>
<keyword evidence="7" id="KW-0156">Chromatin regulator</keyword>
<feature type="region of interest" description="Disordered" evidence="9">
    <location>
        <begin position="537"/>
        <end position="739"/>
    </location>
</feature>
<dbReference type="Gene3D" id="2.170.270.10">
    <property type="entry name" value="SET domain"/>
    <property type="match status" value="1"/>
</dbReference>
<organism evidence="11 12">
    <name type="scientific">Pterulicium gracile</name>
    <dbReference type="NCBI Taxonomy" id="1884261"/>
    <lineage>
        <taxon>Eukaryota</taxon>
        <taxon>Fungi</taxon>
        <taxon>Dikarya</taxon>
        <taxon>Basidiomycota</taxon>
        <taxon>Agaricomycotina</taxon>
        <taxon>Agaricomycetes</taxon>
        <taxon>Agaricomycetidae</taxon>
        <taxon>Agaricales</taxon>
        <taxon>Pleurotineae</taxon>
        <taxon>Pterulaceae</taxon>
        <taxon>Pterulicium</taxon>
    </lineage>
</organism>
<dbReference type="InterPro" id="IPR001214">
    <property type="entry name" value="SET_dom"/>
</dbReference>
<gene>
    <name evidence="11" type="ORF">BDV98DRAFT_567068</name>
</gene>
<dbReference type="STRING" id="1884261.A0A5C3QM18"/>
<dbReference type="InterPro" id="IPR046341">
    <property type="entry name" value="SET_dom_sf"/>
</dbReference>
<evidence type="ECO:0000256" key="6">
    <source>
        <dbReference type="ARBA" id="ARBA00022691"/>
    </source>
</evidence>
<feature type="compositionally biased region" description="Low complexity" evidence="9">
    <location>
        <begin position="394"/>
        <end position="403"/>
    </location>
</feature>
<feature type="compositionally biased region" description="Basic and acidic residues" evidence="9">
    <location>
        <begin position="434"/>
        <end position="450"/>
    </location>
</feature>
<evidence type="ECO:0000256" key="4">
    <source>
        <dbReference type="ARBA" id="ARBA00022603"/>
    </source>
</evidence>
<dbReference type="Gene3D" id="1.10.10.1700">
    <property type="entry name" value="Histone-lysine N-methyltransferase"/>
    <property type="match status" value="1"/>
</dbReference>
<evidence type="ECO:0000313" key="12">
    <source>
        <dbReference type="Proteomes" id="UP000305067"/>
    </source>
</evidence>
<dbReference type="EMBL" id="ML178824">
    <property type="protein sequence ID" value="TFL01511.1"/>
    <property type="molecule type" value="Genomic_DNA"/>
</dbReference>
<feature type="compositionally biased region" description="Low complexity" evidence="9">
    <location>
        <begin position="373"/>
        <end position="384"/>
    </location>
</feature>
<feature type="compositionally biased region" description="Acidic residues" evidence="9">
    <location>
        <begin position="301"/>
        <end position="311"/>
    </location>
</feature>
<evidence type="ECO:0000313" key="11">
    <source>
        <dbReference type="EMBL" id="TFL01511.1"/>
    </source>
</evidence>
<dbReference type="PROSITE" id="PS50280">
    <property type="entry name" value="SET"/>
    <property type="match status" value="1"/>
</dbReference>
<keyword evidence="3" id="KW-0158">Chromosome</keyword>
<dbReference type="Proteomes" id="UP000305067">
    <property type="component" value="Unassembled WGS sequence"/>
</dbReference>
<feature type="compositionally biased region" description="Basic and acidic residues" evidence="9">
    <location>
        <begin position="565"/>
        <end position="576"/>
    </location>
</feature>
<feature type="compositionally biased region" description="Basic and acidic residues" evidence="9">
    <location>
        <begin position="695"/>
        <end position="709"/>
    </location>
</feature>
<dbReference type="CDD" id="cd10524">
    <property type="entry name" value="SET_Suv4-20-like"/>
    <property type="match status" value="1"/>
</dbReference>
<evidence type="ECO:0000256" key="5">
    <source>
        <dbReference type="ARBA" id="ARBA00022679"/>
    </source>
</evidence>
<proteinExistence type="predicted"/>
<feature type="compositionally biased region" description="Low complexity" evidence="9">
    <location>
        <begin position="1"/>
        <end position="19"/>
    </location>
</feature>
<dbReference type="GO" id="GO:0005634">
    <property type="term" value="C:nucleus"/>
    <property type="evidence" value="ECO:0007669"/>
    <property type="project" value="UniProtKB-SubCell"/>
</dbReference>
<dbReference type="InterPro" id="IPR039977">
    <property type="entry name" value="Suv4-20/Set9"/>
</dbReference>
<feature type="region of interest" description="Disordered" evidence="9">
    <location>
        <begin position="296"/>
        <end position="347"/>
    </location>
</feature>
<accession>A0A5C3QM18</accession>
<evidence type="ECO:0000259" key="10">
    <source>
        <dbReference type="PROSITE" id="PS50280"/>
    </source>
</evidence>
<keyword evidence="5" id="KW-0808">Transferase</keyword>
<feature type="region of interest" description="Disordered" evidence="9">
    <location>
        <begin position="363"/>
        <end position="460"/>
    </location>
</feature>
<dbReference type="GO" id="GO:0032259">
    <property type="term" value="P:methylation"/>
    <property type="evidence" value="ECO:0007669"/>
    <property type="project" value="UniProtKB-KW"/>
</dbReference>
<feature type="region of interest" description="Disordered" evidence="9">
    <location>
        <begin position="895"/>
        <end position="922"/>
    </location>
</feature>
<protein>
    <recommendedName>
        <fullName evidence="10">SET domain-containing protein</fullName>
    </recommendedName>
</protein>